<reference evidence="2" key="1">
    <citation type="submission" date="2017-01" db="EMBL/GenBank/DDBJ databases">
        <title>Comparative analysis of Cherry virus A genomes assembled from deep sequencing data.</title>
        <authorList>
            <person name="Kesanakurti P."/>
            <person name="Belton M."/>
            <person name="Saeed H."/>
            <person name="Rast H."/>
            <person name="Boyes I."/>
            <person name="Rott M."/>
        </authorList>
    </citation>
    <scope>NUCLEOTIDE SEQUENCE</scope>
    <source>
        <strain evidence="2">1443 5C3/13C224_N6</strain>
    </source>
</reference>
<dbReference type="Pfam" id="PF01107">
    <property type="entry name" value="MP"/>
    <property type="match status" value="1"/>
</dbReference>
<sequence>MSIIPVKKFLQRVAGDESRIFIDAIRAKDIYSDANAFNSKVLTAVKRFQSSIAIPASCTGESNVTQFNIFDEIELEAIKKTSSEYSMLHLGAIIICVTCFFKLKKPINGRIVYFDPRFLDKNDACQAGFSFQLQTGSAYYLYRPNYPMSTHDPNMHRAARIKFEFDAINVVDNSHLFFIDFGVMYQLSNQSTAEKTTAADVGAQFQALFGSSGLPNPESFLENEDIINPPTVALIDVSVDQSFRKGGFFKGPPRSTRARRYHARSKKQGFESIPKVVGKNPEQQWERNLFRSNSYRSENHQFNPEQRFSIDQEFINTFDQCNLQRRDSNLRHGFEHSGTELQRDKKGPWKLHLGEHDRSKRFIALDCEASCGGFRGSSSHSSDHPIRESKSSEKHHKELLSEDNVWEPCGDGDKRADGLSRGTSSYPETSDRESGSSNCTSPSRHVVVNFCHKCEGMGCSWCRR</sequence>
<evidence type="ECO:0000256" key="1">
    <source>
        <dbReference type="SAM" id="MobiDB-lite"/>
    </source>
</evidence>
<feature type="region of interest" description="Disordered" evidence="1">
    <location>
        <begin position="374"/>
        <end position="441"/>
    </location>
</feature>
<protein>
    <submittedName>
        <fullName evidence="2">Putative movement protein</fullName>
    </submittedName>
</protein>
<name>A0A1X9RTP2_9VIRU</name>
<accession>A0A1X9RTP2</accession>
<dbReference type="EMBL" id="KY510862">
    <property type="protein sequence ID" value="ARQ83889.1"/>
    <property type="molecule type" value="Genomic_RNA"/>
</dbReference>
<organism evidence="2">
    <name type="scientific">Cherry virus A</name>
    <dbReference type="NCBI Taxonomy" id="42882"/>
    <lineage>
        <taxon>Viruses</taxon>
        <taxon>Riboviria</taxon>
        <taxon>Orthornavirae</taxon>
        <taxon>Kitrinoviricota</taxon>
        <taxon>Alsuviricetes</taxon>
        <taxon>Tymovirales</taxon>
        <taxon>Betaflexiviridae</taxon>
        <taxon>Trivirinae</taxon>
        <taxon>Capillovirus</taxon>
        <taxon>Capillovirus alphavii</taxon>
    </lineage>
</organism>
<dbReference type="GO" id="GO:0004252">
    <property type="term" value="F:serine-type endopeptidase activity"/>
    <property type="evidence" value="ECO:0007669"/>
    <property type="project" value="InterPro"/>
</dbReference>
<dbReference type="InterPro" id="IPR001815">
    <property type="entry name" value="Trichovirus_mp"/>
</dbReference>
<dbReference type="PRINTS" id="PR00995">
    <property type="entry name" value="CAPILLOPTASE"/>
</dbReference>
<feature type="compositionally biased region" description="Basic and acidic residues" evidence="1">
    <location>
        <begin position="381"/>
        <end position="400"/>
    </location>
</feature>
<proteinExistence type="predicted"/>
<dbReference type="InterPro" id="IPR028919">
    <property type="entry name" value="Viral_movement"/>
</dbReference>
<evidence type="ECO:0000313" key="2">
    <source>
        <dbReference type="EMBL" id="ARQ83889.1"/>
    </source>
</evidence>
<dbReference type="GO" id="GO:0006508">
    <property type="term" value="P:proteolysis"/>
    <property type="evidence" value="ECO:0007669"/>
    <property type="project" value="InterPro"/>
</dbReference>